<dbReference type="GeneID" id="94428782"/>
<dbReference type="RefSeq" id="XP_067922452.1">
    <property type="nucleotide sequence ID" value="XM_068065571.1"/>
</dbReference>
<keyword evidence="1" id="KW-1133">Transmembrane helix</keyword>
<dbReference type="EMBL" id="MIGC01002612">
    <property type="protein sequence ID" value="PHJ20766.1"/>
    <property type="molecule type" value="Genomic_DNA"/>
</dbReference>
<reference evidence="2 3" key="1">
    <citation type="journal article" date="2017" name="Int. J. Parasitol.">
        <title>The genome of the protozoan parasite Cystoisospora suis and a reverse vaccinology approach to identify vaccine candidates.</title>
        <authorList>
            <person name="Palmieri N."/>
            <person name="Shrestha A."/>
            <person name="Ruttkowski B."/>
            <person name="Beck T."/>
            <person name="Vogl C."/>
            <person name="Tomley F."/>
            <person name="Blake D.P."/>
            <person name="Joachim A."/>
        </authorList>
    </citation>
    <scope>NUCLEOTIDE SEQUENCE [LARGE SCALE GENOMIC DNA]</scope>
    <source>
        <strain evidence="2 3">Wien I</strain>
    </source>
</reference>
<evidence type="ECO:0008006" key="4">
    <source>
        <dbReference type="Google" id="ProtNLM"/>
    </source>
</evidence>
<dbReference type="Proteomes" id="UP000221165">
    <property type="component" value="Unassembled WGS sequence"/>
</dbReference>
<protein>
    <recommendedName>
        <fullName evidence="4">Transmembrane protein</fullName>
    </recommendedName>
</protein>
<proteinExistence type="predicted"/>
<organism evidence="2 3">
    <name type="scientific">Cystoisospora suis</name>
    <dbReference type="NCBI Taxonomy" id="483139"/>
    <lineage>
        <taxon>Eukaryota</taxon>
        <taxon>Sar</taxon>
        <taxon>Alveolata</taxon>
        <taxon>Apicomplexa</taxon>
        <taxon>Conoidasida</taxon>
        <taxon>Coccidia</taxon>
        <taxon>Eucoccidiorida</taxon>
        <taxon>Eimeriorina</taxon>
        <taxon>Sarcocystidae</taxon>
        <taxon>Cystoisospora</taxon>
    </lineage>
</organism>
<evidence type="ECO:0000313" key="3">
    <source>
        <dbReference type="Proteomes" id="UP000221165"/>
    </source>
</evidence>
<accession>A0A2C6KY48</accession>
<keyword evidence="1" id="KW-0472">Membrane</keyword>
<keyword evidence="3" id="KW-1185">Reference proteome</keyword>
<dbReference type="AlphaFoldDB" id="A0A2C6KY48"/>
<evidence type="ECO:0000313" key="2">
    <source>
        <dbReference type="EMBL" id="PHJ20766.1"/>
    </source>
</evidence>
<evidence type="ECO:0000256" key="1">
    <source>
        <dbReference type="SAM" id="Phobius"/>
    </source>
</evidence>
<feature type="transmembrane region" description="Helical" evidence="1">
    <location>
        <begin position="20"/>
        <end position="43"/>
    </location>
</feature>
<comment type="caution">
    <text evidence="2">The sequence shown here is derived from an EMBL/GenBank/DDBJ whole genome shotgun (WGS) entry which is preliminary data.</text>
</comment>
<gene>
    <name evidence="2" type="ORF">CSUI_005395</name>
</gene>
<sequence>MTLFFLSFFLYLYNDLLRRKLIFFLSVCLSFFFFFFSTTAIRVKRNNWFDFIRLPAM</sequence>
<name>A0A2C6KY48_9APIC</name>
<dbReference type="VEuPathDB" id="ToxoDB:CSUI_005395"/>
<keyword evidence="1" id="KW-0812">Transmembrane</keyword>